<name>A0A3S0P7J5_9BACT</name>
<keyword evidence="1" id="KW-0472">Membrane</keyword>
<evidence type="ECO:0000256" key="1">
    <source>
        <dbReference type="SAM" id="Phobius"/>
    </source>
</evidence>
<evidence type="ECO:0008006" key="4">
    <source>
        <dbReference type="Google" id="ProtNLM"/>
    </source>
</evidence>
<protein>
    <recommendedName>
        <fullName evidence="4">Phosphoglycolate phosphatase</fullName>
    </recommendedName>
</protein>
<keyword evidence="1" id="KW-0812">Transmembrane</keyword>
<dbReference type="EMBL" id="RYYU01000001">
    <property type="protein sequence ID" value="RUL58763.1"/>
    <property type="molecule type" value="Genomic_DNA"/>
</dbReference>
<organism evidence="2 3">
    <name type="scientific">Prevotella koreensis</name>
    <dbReference type="NCBI Taxonomy" id="2490854"/>
    <lineage>
        <taxon>Bacteria</taxon>
        <taxon>Pseudomonadati</taxon>
        <taxon>Bacteroidota</taxon>
        <taxon>Bacteroidia</taxon>
        <taxon>Bacteroidales</taxon>
        <taxon>Prevotellaceae</taxon>
        <taxon>Prevotella</taxon>
    </lineage>
</organism>
<dbReference type="RefSeq" id="WP_126677859.1">
    <property type="nucleotide sequence ID" value="NZ_RYYU01000001.1"/>
</dbReference>
<keyword evidence="3" id="KW-1185">Reference proteome</keyword>
<gene>
    <name evidence="2" type="ORF">EHV08_02575</name>
</gene>
<comment type="caution">
    <text evidence="2">The sequence shown here is derived from an EMBL/GenBank/DDBJ whole genome shotgun (WGS) entry which is preliminary data.</text>
</comment>
<reference evidence="2 3" key="1">
    <citation type="submission" date="2018-12" db="EMBL/GenBank/DDBJ databases">
        <title>Genome sequencing of Prevotella sp. KCOM 3155 (= JS262).</title>
        <authorList>
            <person name="Kook J.-K."/>
            <person name="Park S.-N."/>
            <person name="Lim Y.K."/>
        </authorList>
    </citation>
    <scope>NUCLEOTIDE SEQUENCE [LARGE SCALE GENOMIC DNA]</scope>
    <source>
        <strain evidence="2 3">KCOM 3155</strain>
    </source>
</reference>
<feature type="transmembrane region" description="Helical" evidence="1">
    <location>
        <begin position="12"/>
        <end position="36"/>
    </location>
</feature>
<keyword evidence="1" id="KW-1133">Transmembrane helix</keyword>
<sequence>MKKTLKKIKVWLASLSFRTGVIVLATCIPFYIISFAQATFDTPKETKALLWVVFFGLAKTLQYGGLTILGVDGLKRVKRYFKKSSENEIKFD</sequence>
<proteinExistence type="predicted"/>
<evidence type="ECO:0000313" key="2">
    <source>
        <dbReference type="EMBL" id="RUL58763.1"/>
    </source>
</evidence>
<dbReference type="Proteomes" id="UP000278983">
    <property type="component" value="Unassembled WGS sequence"/>
</dbReference>
<accession>A0A3S0P7J5</accession>
<feature type="transmembrane region" description="Helical" evidence="1">
    <location>
        <begin position="48"/>
        <end position="74"/>
    </location>
</feature>
<dbReference type="AlphaFoldDB" id="A0A3S0P7J5"/>
<dbReference type="OrthoDB" id="1315649at2"/>
<evidence type="ECO:0000313" key="3">
    <source>
        <dbReference type="Proteomes" id="UP000278983"/>
    </source>
</evidence>